<keyword evidence="2" id="KW-0378">Hydrolase</keyword>
<evidence type="ECO:0000313" key="3">
    <source>
        <dbReference type="Proteomes" id="UP001623592"/>
    </source>
</evidence>
<evidence type="ECO:0000313" key="2">
    <source>
        <dbReference type="EMBL" id="MFL0250808.1"/>
    </source>
</evidence>
<reference evidence="2 3" key="1">
    <citation type="submission" date="2024-11" db="EMBL/GenBank/DDBJ databases">
        <authorList>
            <person name="Heng Y.C."/>
            <person name="Lim A.C.H."/>
            <person name="Lee J.K.Y."/>
            <person name="Kittelmann S."/>
        </authorList>
    </citation>
    <scope>NUCLEOTIDE SEQUENCE [LARGE SCALE GENOMIC DNA]</scope>
    <source>
        <strain evidence="2 3">WILCCON 0114</strain>
    </source>
</reference>
<dbReference type="InterPro" id="IPR050248">
    <property type="entry name" value="Polysacc_deacetylase_ArnD"/>
</dbReference>
<feature type="domain" description="NodB homology" evidence="1">
    <location>
        <begin position="96"/>
        <end position="285"/>
    </location>
</feature>
<dbReference type="InterPro" id="IPR011330">
    <property type="entry name" value="Glyco_hydro/deAcase_b/a-brl"/>
</dbReference>
<keyword evidence="3" id="KW-1185">Reference proteome</keyword>
<dbReference type="Pfam" id="PF01522">
    <property type="entry name" value="Polysacc_deac_1"/>
    <property type="match status" value="1"/>
</dbReference>
<dbReference type="PROSITE" id="PS51677">
    <property type="entry name" value="NODB"/>
    <property type="match status" value="1"/>
</dbReference>
<evidence type="ECO:0000259" key="1">
    <source>
        <dbReference type="PROSITE" id="PS51677"/>
    </source>
</evidence>
<name>A0ABW8TGJ7_9CLOT</name>
<dbReference type="Gene3D" id="3.20.20.370">
    <property type="entry name" value="Glycoside hydrolase/deacetylase"/>
    <property type="match status" value="1"/>
</dbReference>
<dbReference type="Proteomes" id="UP001623592">
    <property type="component" value="Unassembled WGS sequence"/>
</dbReference>
<gene>
    <name evidence="2" type="ORF">ACJDT4_10280</name>
</gene>
<dbReference type="SUPFAM" id="SSF88713">
    <property type="entry name" value="Glycoside hydrolase/deacetylase"/>
    <property type="match status" value="1"/>
</dbReference>
<dbReference type="EC" id="3.-.-.-" evidence="2"/>
<comment type="caution">
    <text evidence="2">The sequence shown here is derived from an EMBL/GenBank/DDBJ whole genome shotgun (WGS) entry which is preliminary data.</text>
</comment>
<sequence>MIKNNRKIKMRRRRSVFLCIIVILILCTICIFVRNYSGAAFTKVSSKKVVTHKKVAAQKKKKLDLEDKDKGIEVFKMKSDPGEVMPWVDQKESTKKIAYLTFDDGPSINTTKILKILDDNKIKATFFLIGKNAERYPELVKSELADNNSVANHTYSHILNYREGPEVFLEDVKKCDSVLKNIAGDKYIQNFMRFPGGAFESQKRLEPFRQAVTNAGYRFLNWNDMNGDADHPNVPVDTLINNVKKYTQGKKIVVILMHDAAAKSTTVQALPTIIDYLKSQGFVFGKLE</sequence>
<dbReference type="InterPro" id="IPR002509">
    <property type="entry name" value="NODB_dom"/>
</dbReference>
<dbReference type="PANTHER" id="PTHR10587">
    <property type="entry name" value="GLYCOSYL TRANSFERASE-RELATED"/>
    <property type="match status" value="1"/>
</dbReference>
<dbReference type="GO" id="GO:0016787">
    <property type="term" value="F:hydrolase activity"/>
    <property type="evidence" value="ECO:0007669"/>
    <property type="project" value="UniProtKB-KW"/>
</dbReference>
<organism evidence="2 3">
    <name type="scientific">Clostridium neuense</name>
    <dbReference type="NCBI Taxonomy" id="1728934"/>
    <lineage>
        <taxon>Bacteria</taxon>
        <taxon>Bacillati</taxon>
        <taxon>Bacillota</taxon>
        <taxon>Clostridia</taxon>
        <taxon>Eubacteriales</taxon>
        <taxon>Clostridiaceae</taxon>
        <taxon>Clostridium</taxon>
    </lineage>
</organism>
<dbReference type="RefSeq" id="WP_406787470.1">
    <property type="nucleotide sequence ID" value="NZ_JBJIAA010000007.1"/>
</dbReference>
<dbReference type="CDD" id="cd10944">
    <property type="entry name" value="CE4_SmPgdA_like"/>
    <property type="match status" value="1"/>
</dbReference>
<dbReference type="PANTHER" id="PTHR10587:SF125">
    <property type="entry name" value="POLYSACCHARIDE DEACETYLASE YHEN-RELATED"/>
    <property type="match status" value="1"/>
</dbReference>
<dbReference type="EMBL" id="JBJIAA010000007">
    <property type="protein sequence ID" value="MFL0250808.1"/>
    <property type="molecule type" value="Genomic_DNA"/>
</dbReference>
<protein>
    <submittedName>
        <fullName evidence="2">Polysaccharide deacetylase family protein</fullName>
        <ecNumber evidence="2">3.-.-.-</ecNumber>
    </submittedName>
</protein>
<proteinExistence type="predicted"/>
<accession>A0ABW8TGJ7</accession>